<dbReference type="Proteomes" id="UP000291097">
    <property type="component" value="Unassembled WGS sequence"/>
</dbReference>
<comment type="caution">
    <text evidence="1">The sequence shown here is derived from an EMBL/GenBank/DDBJ whole genome shotgun (WGS) entry which is preliminary data.</text>
</comment>
<dbReference type="EMBL" id="SHMP01000011">
    <property type="protein sequence ID" value="RZV05093.1"/>
    <property type="molecule type" value="Genomic_DNA"/>
</dbReference>
<evidence type="ECO:0000313" key="1">
    <source>
        <dbReference type="EMBL" id="RZV05093.1"/>
    </source>
</evidence>
<dbReference type="AlphaFoldDB" id="A0A482Y189"/>
<reference evidence="1 2" key="1">
    <citation type="submission" date="2019-02" db="EMBL/GenBank/DDBJ databases">
        <title>Genomic Encyclopedia of Archaeal and Bacterial Type Strains, Phase II (KMG-II): from individual species to whole genera.</title>
        <authorList>
            <person name="Goeker M."/>
        </authorList>
    </citation>
    <scope>NUCLEOTIDE SEQUENCE [LARGE SCALE GENOMIC DNA]</scope>
    <source>
        <strain evidence="1 2">DSM 18328</strain>
    </source>
</reference>
<protein>
    <submittedName>
        <fullName evidence="1">Uncharacterized protein</fullName>
    </submittedName>
</protein>
<sequence length="60" mass="6692">MVAEVLVAEVVVMELVVDATKLVTANPSRCVRNWHSFTHEGVADTVHSLSCTDREFHKEP</sequence>
<gene>
    <name evidence="1" type="ORF">BDK88_4333</name>
</gene>
<evidence type="ECO:0000313" key="2">
    <source>
        <dbReference type="Proteomes" id="UP000291097"/>
    </source>
</evidence>
<accession>A0A482Y189</accession>
<name>A0A482Y189_9EURY</name>
<organism evidence="1 2">
    <name type="scientific">Natrinema hispanicum</name>
    <dbReference type="NCBI Taxonomy" id="392421"/>
    <lineage>
        <taxon>Archaea</taxon>
        <taxon>Methanobacteriati</taxon>
        <taxon>Methanobacteriota</taxon>
        <taxon>Stenosarchaea group</taxon>
        <taxon>Halobacteria</taxon>
        <taxon>Halobacteriales</taxon>
        <taxon>Natrialbaceae</taxon>
        <taxon>Natrinema</taxon>
    </lineage>
</organism>
<proteinExistence type="predicted"/>